<keyword evidence="3" id="KW-0805">Transcription regulation</keyword>
<dbReference type="PANTHER" id="PTHR30185">
    <property type="entry name" value="CRYPTIC BETA-GLUCOSIDE BGL OPERON ANTITERMINATOR"/>
    <property type="match status" value="1"/>
</dbReference>
<dbReference type="EMBL" id="JAOQJX010000001">
    <property type="protein sequence ID" value="MCU6746105.1"/>
    <property type="molecule type" value="Genomic_DNA"/>
</dbReference>
<evidence type="ECO:0000259" key="6">
    <source>
        <dbReference type="PROSITE" id="PS51099"/>
    </source>
</evidence>
<dbReference type="InterPro" id="IPR013011">
    <property type="entry name" value="PTS_EIIB_2"/>
</dbReference>
<dbReference type="RefSeq" id="WP_059067453.1">
    <property type="nucleotide sequence ID" value="NZ_JAOQJX010000001.1"/>
</dbReference>
<comment type="caution">
    <text evidence="8">The sequence shown here is derived from an EMBL/GenBank/DDBJ whole genome shotgun (WGS) entry which is preliminary data.</text>
</comment>
<dbReference type="PANTHER" id="PTHR30185:SF18">
    <property type="entry name" value="TRANSCRIPTIONAL REGULATOR MTLR"/>
    <property type="match status" value="1"/>
</dbReference>
<dbReference type="InterPro" id="IPR002178">
    <property type="entry name" value="PTS_EIIA_type-2_dom"/>
</dbReference>
<dbReference type="SUPFAM" id="SSF52794">
    <property type="entry name" value="PTS system IIB component-like"/>
    <property type="match status" value="1"/>
</dbReference>
<protein>
    <submittedName>
        <fullName evidence="8">PTS sugar transporter subunit IIA</fullName>
    </submittedName>
</protein>
<dbReference type="InterPro" id="IPR013196">
    <property type="entry name" value="HTH_11"/>
</dbReference>
<reference evidence="8 9" key="1">
    <citation type="journal article" date="2021" name="ISME Commun">
        <title>Automated analysis of genomic sequences facilitates high-throughput and comprehensive description of bacteria.</title>
        <authorList>
            <person name="Hitch T.C.A."/>
        </authorList>
    </citation>
    <scope>NUCLEOTIDE SEQUENCE [LARGE SCALE GENOMIC DNA]</scope>
    <source>
        <strain evidence="8 9">H2_18</strain>
    </source>
</reference>
<organism evidence="8 9">
    <name type="scientific">Faecalicatena acetigenes</name>
    <dbReference type="NCBI Taxonomy" id="2981790"/>
    <lineage>
        <taxon>Bacteria</taxon>
        <taxon>Bacillati</taxon>
        <taxon>Bacillota</taxon>
        <taxon>Clostridia</taxon>
        <taxon>Lachnospirales</taxon>
        <taxon>Lachnospiraceae</taxon>
        <taxon>Faecalicatena</taxon>
    </lineage>
</organism>
<evidence type="ECO:0000256" key="1">
    <source>
        <dbReference type="ARBA" id="ARBA00022679"/>
    </source>
</evidence>
<dbReference type="Proteomes" id="UP001652394">
    <property type="component" value="Unassembled WGS sequence"/>
</dbReference>
<keyword evidence="1" id="KW-0808">Transferase</keyword>
<dbReference type="Pfam" id="PF00874">
    <property type="entry name" value="PRD"/>
    <property type="match status" value="2"/>
</dbReference>
<feature type="domain" description="PTS EIIB type-2" evidence="6">
    <location>
        <begin position="411"/>
        <end position="500"/>
    </location>
</feature>
<evidence type="ECO:0000256" key="3">
    <source>
        <dbReference type="ARBA" id="ARBA00023015"/>
    </source>
</evidence>
<keyword evidence="8" id="KW-0762">Sugar transport</keyword>
<dbReference type="InterPro" id="IPR016152">
    <property type="entry name" value="PTrfase/Anion_transptr"/>
</dbReference>
<dbReference type="InterPro" id="IPR036634">
    <property type="entry name" value="PRD_sf"/>
</dbReference>
<name>A0ABT2T796_9FIRM</name>
<dbReference type="CDD" id="cd05568">
    <property type="entry name" value="PTS_IIB_bgl_like"/>
    <property type="match status" value="1"/>
</dbReference>
<dbReference type="CDD" id="cd00211">
    <property type="entry name" value="PTS_IIA_fru"/>
    <property type="match status" value="1"/>
</dbReference>
<dbReference type="Pfam" id="PF08279">
    <property type="entry name" value="HTH_11"/>
    <property type="match status" value="1"/>
</dbReference>
<proteinExistence type="predicted"/>
<dbReference type="InterPro" id="IPR011608">
    <property type="entry name" value="PRD"/>
</dbReference>
<evidence type="ECO:0000256" key="2">
    <source>
        <dbReference type="ARBA" id="ARBA00022737"/>
    </source>
</evidence>
<dbReference type="Gene3D" id="3.40.50.2300">
    <property type="match status" value="1"/>
</dbReference>
<evidence type="ECO:0000259" key="7">
    <source>
        <dbReference type="PROSITE" id="PS51372"/>
    </source>
</evidence>
<keyword evidence="4" id="KW-0804">Transcription</keyword>
<dbReference type="PROSITE" id="PS51099">
    <property type="entry name" value="PTS_EIIB_TYPE_2"/>
    <property type="match status" value="1"/>
</dbReference>
<dbReference type="Gene3D" id="3.40.930.10">
    <property type="entry name" value="Mannitol-specific EII, Chain A"/>
    <property type="match status" value="1"/>
</dbReference>
<keyword evidence="9" id="KW-1185">Reference proteome</keyword>
<dbReference type="Gene3D" id="1.10.1790.10">
    <property type="entry name" value="PRD domain"/>
    <property type="match status" value="2"/>
</dbReference>
<keyword evidence="8" id="KW-0813">Transport</keyword>
<dbReference type="InterPro" id="IPR036388">
    <property type="entry name" value="WH-like_DNA-bd_sf"/>
</dbReference>
<feature type="domain" description="PTS EIIA type-2" evidence="5">
    <location>
        <begin position="517"/>
        <end position="660"/>
    </location>
</feature>
<evidence type="ECO:0000259" key="5">
    <source>
        <dbReference type="PROSITE" id="PS51094"/>
    </source>
</evidence>
<dbReference type="InterPro" id="IPR036095">
    <property type="entry name" value="PTS_EIIB-like_sf"/>
</dbReference>
<dbReference type="SUPFAM" id="SSF46785">
    <property type="entry name" value="Winged helix' DNA-binding domain"/>
    <property type="match status" value="1"/>
</dbReference>
<dbReference type="PROSITE" id="PS51094">
    <property type="entry name" value="PTS_EIIA_TYPE_2"/>
    <property type="match status" value="1"/>
</dbReference>
<dbReference type="Gene3D" id="1.10.10.10">
    <property type="entry name" value="Winged helix-like DNA-binding domain superfamily/Winged helix DNA-binding domain"/>
    <property type="match status" value="1"/>
</dbReference>
<feature type="domain" description="PRD" evidence="7">
    <location>
        <begin position="194"/>
        <end position="299"/>
    </location>
</feature>
<gene>
    <name evidence="8" type="ORF">OCV51_00265</name>
</gene>
<dbReference type="SUPFAM" id="SSF55804">
    <property type="entry name" value="Phoshotransferase/anion transport protein"/>
    <property type="match status" value="1"/>
</dbReference>
<feature type="domain" description="PRD" evidence="7">
    <location>
        <begin position="303"/>
        <end position="407"/>
    </location>
</feature>
<sequence>MNINKKQSDLFQELSSCPNQCRSYDELAEILKVSTRSIRNYCVSLEEYITGIGLSPLIEHTTTGLTYIGTSVQTKQIWERINKSGFYEFHLSPDDRLLAIVLILLDLHRPITVMELCDILFVSRATILNDIEKVKLYFQQYNVRFEANTARGYNLKITETQRQEIICATCFPYLGNWNPLDTEGNLFFHTEMIAHLNHILPKICHIVQKAEHQYDIPIADISYKQTVFVLAVLCKSLMEGYTIDPSLRLDKQLKNTAVGKIAYTMLEDLHTVFDISYTENDLLYLAWHLHLCHFDILQNFEHSVDLYFYMEVHQFLHSIEDDLHCTFSNNQKLSIMLTRHIWSLRNGTLQKGEIAADEVIENYQDYFAIVKKHIPIIERCIGRACTESELISILLYIVAEIERQNRKIQKPKVIVLCHVGIGTANYLADRLLETFNLEVVEVTTIHKLPTILKEKKFDLLISTVPLKLEHVNWINVSPILEDIDIVSIQKALAAVHKQNRCSKAGQTSRRSSMDFTKFLKKDHIVLDIPCTDWRDALSKAAIPLLEKGEIQPQYVDAIQHSVDVNGPYFVFCPGVALAHAAPTDGVLEFCCSIYRPQEPVSFYHTQNDPVSLIIMIGITDVNTQVRYVSALMEVFRKKEFMERILHAQTPEKLITILLENI</sequence>
<keyword evidence="2" id="KW-0677">Repeat</keyword>
<dbReference type="Pfam" id="PF00359">
    <property type="entry name" value="PTS_EIIA_2"/>
    <property type="match status" value="1"/>
</dbReference>
<dbReference type="PROSITE" id="PS51372">
    <property type="entry name" value="PRD_2"/>
    <property type="match status" value="2"/>
</dbReference>
<evidence type="ECO:0000313" key="9">
    <source>
        <dbReference type="Proteomes" id="UP001652394"/>
    </source>
</evidence>
<evidence type="ECO:0000256" key="4">
    <source>
        <dbReference type="ARBA" id="ARBA00023163"/>
    </source>
</evidence>
<dbReference type="InterPro" id="IPR050661">
    <property type="entry name" value="BglG_antiterminators"/>
</dbReference>
<evidence type="ECO:0000313" key="8">
    <source>
        <dbReference type="EMBL" id="MCU6746105.1"/>
    </source>
</evidence>
<dbReference type="SUPFAM" id="SSF63520">
    <property type="entry name" value="PTS-regulatory domain, PRD"/>
    <property type="match status" value="2"/>
</dbReference>
<accession>A0ABT2T796</accession>
<dbReference type="InterPro" id="IPR036390">
    <property type="entry name" value="WH_DNA-bd_sf"/>
</dbReference>